<accession>A0ABV0EYG3</accession>
<dbReference type="RefSeq" id="WP_161869552.1">
    <property type="nucleotide sequence ID" value="NZ_MAEI02000001.1"/>
</dbReference>
<organism evidence="7 8">
    <name type="scientific">Enterococcus diestrammenae</name>
    <dbReference type="NCBI Taxonomy" id="1155073"/>
    <lineage>
        <taxon>Bacteria</taxon>
        <taxon>Bacillati</taxon>
        <taxon>Bacillota</taxon>
        <taxon>Bacilli</taxon>
        <taxon>Lactobacillales</taxon>
        <taxon>Enterococcaceae</taxon>
        <taxon>Enterococcus</taxon>
    </lineage>
</organism>
<dbReference type="SUPFAM" id="SSF63999">
    <property type="entry name" value="Thiamin pyrophosphokinase, catalytic domain"/>
    <property type="match status" value="1"/>
</dbReference>
<evidence type="ECO:0000256" key="1">
    <source>
        <dbReference type="ARBA" id="ARBA00022679"/>
    </source>
</evidence>
<reference evidence="7 8" key="2">
    <citation type="submission" date="2024-02" db="EMBL/GenBank/DDBJ databases">
        <title>The Genome Sequence of Enterococcus diestrammenae JM9A.</title>
        <authorList>
            <person name="Earl A."/>
            <person name="Manson A."/>
            <person name="Gilmore M."/>
            <person name="Sanders J."/>
            <person name="Shea T."/>
            <person name="Howe W."/>
            <person name="Livny J."/>
            <person name="Cuomo C."/>
            <person name="Neafsey D."/>
            <person name="Birren B."/>
        </authorList>
    </citation>
    <scope>NUCLEOTIDE SEQUENCE [LARGE SCALE GENOMIC DNA]</scope>
    <source>
        <strain evidence="7 8">JM9A</strain>
    </source>
</reference>
<keyword evidence="8" id="KW-1185">Reference proteome</keyword>
<keyword evidence="2" id="KW-0547">Nucleotide-binding</keyword>
<proteinExistence type="predicted"/>
<sequence>MKTLLAAGGPPATWPVLVEDYQRYVGVDRGSLYLLEAGLPLAMAVGDFDSLSAEERERVFAAAASVHQSPAEKDDTDTQLALATVFAADPAAEVTIVGATGGRLDHLLANLWLGLEPRFQPFLRQFQLVDQQNCLSYYLPGSYEVAPVPGMKYLAFCCLTPVAELTLQNVKYELNRQPVPQPTSYASNEFLPGKMASFRFSDGVVAVIQSRDV</sequence>
<dbReference type="Gene3D" id="3.40.50.10240">
    <property type="entry name" value="Thiamin pyrophosphokinase, catalytic domain"/>
    <property type="match status" value="1"/>
</dbReference>
<dbReference type="SMART" id="SM00983">
    <property type="entry name" value="TPK_B1_binding"/>
    <property type="match status" value="1"/>
</dbReference>
<evidence type="ECO:0000256" key="2">
    <source>
        <dbReference type="ARBA" id="ARBA00022741"/>
    </source>
</evidence>
<dbReference type="Pfam" id="PF04265">
    <property type="entry name" value="TPK_B1_binding"/>
    <property type="match status" value="1"/>
</dbReference>
<dbReference type="InterPro" id="IPR007371">
    <property type="entry name" value="TPK_catalytic"/>
</dbReference>
<dbReference type="EC" id="2.7.6.2" evidence="5"/>
<dbReference type="InterPro" id="IPR053149">
    <property type="entry name" value="TPK"/>
</dbReference>
<dbReference type="PANTHER" id="PTHR41299">
    <property type="entry name" value="THIAMINE PYROPHOSPHOKINASE"/>
    <property type="match status" value="1"/>
</dbReference>
<evidence type="ECO:0000256" key="3">
    <source>
        <dbReference type="ARBA" id="ARBA00022777"/>
    </source>
</evidence>
<protein>
    <recommendedName>
        <fullName evidence="5">Thiamine diphosphokinase</fullName>
        <ecNumber evidence="5">2.7.6.2</ecNumber>
    </recommendedName>
</protein>
<comment type="caution">
    <text evidence="7">The sequence shown here is derived from an EMBL/GenBank/DDBJ whole genome shotgun (WGS) entry which is preliminary data.</text>
</comment>
<gene>
    <name evidence="7" type="ORF">BAU18_000390</name>
</gene>
<dbReference type="InterPro" id="IPR036759">
    <property type="entry name" value="TPK_catalytic_sf"/>
</dbReference>
<evidence type="ECO:0000313" key="7">
    <source>
        <dbReference type="EMBL" id="MEO1780839.1"/>
    </source>
</evidence>
<dbReference type="PANTHER" id="PTHR41299:SF1">
    <property type="entry name" value="THIAMINE PYROPHOSPHOKINASE"/>
    <property type="match status" value="1"/>
</dbReference>
<evidence type="ECO:0000256" key="5">
    <source>
        <dbReference type="NCBIfam" id="TIGR01378"/>
    </source>
</evidence>
<evidence type="ECO:0000259" key="6">
    <source>
        <dbReference type="SMART" id="SM00983"/>
    </source>
</evidence>
<feature type="domain" description="Thiamin pyrophosphokinase thiamin-binding" evidence="6">
    <location>
        <begin position="141"/>
        <end position="206"/>
    </location>
</feature>
<keyword evidence="1" id="KW-0808">Transferase</keyword>
<name>A0ABV0EYG3_9ENTE</name>
<dbReference type="InterPro" id="IPR006282">
    <property type="entry name" value="Thi_PPkinase"/>
</dbReference>
<evidence type="ECO:0000313" key="8">
    <source>
        <dbReference type="Proteomes" id="UP001429357"/>
    </source>
</evidence>
<dbReference type="InterPro" id="IPR007373">
    <property type="entry name" value="Thiamin_PyroPKinase_B1-bd"/>
</dbReference>
<dbReference type="Proteomes" id="UP001429357">
    <property type="component" value="Unassembled WGS sequence"/>
</dbReference>
<dbReference type="CDD" id="cd07995">
    <property type="entry name" value="TPK"/>
    <property type="match status" value="1"/>
</dbReference>
<keyword evidence="3" id="KW-0418">Kinase</keyword>
<keyword evidence="4" id="KW-0067">ATP-binding</keyword>
<reference evidence="8" key="1">
    <citation type="submission" date="2016-06" db="EMBL/GenBank/DDBJ databases">
        <title>Four novel species of enterococci isolated from chicken manure.</title>
        <authorList>
            <person name="Van Tyne D."/>
        </authorList>
    </citation>
    <scope>NUCLEOTIDE SEQUENCE [LARGE SCALE GENOMIC DNA]</scope>
    <source>
        <strain evidence="8">JM9A</strain>
    </source>
</reference>
<dbReference type="EMBL" id="MAEI02000001">
    <property type="protein sequence ID" value="MEO1780839.1"/>
    <property type="molecule type" value="Genomic_DNA"/>
</dbReference>
<dbReference type="Pfam" id="PF04263">
    <property type="entry name" value="TPK_catalytic"/>
    <property type="match status" value="1"/>
</dbReference>
<evidence type="ECO:0000256" key="4">
    <source>
        <dbReference type="ARBA" id="ARBA00022840"/>
    </source>
</evidence>
<dbReference type="NCBIfam" id="TIGR01378">
    <property type="entry name" value="thi_PPkinase"/>
    <property type="match status" value="1"/>
</dbReference>